<dbReference type="AlphaFoldDB" id="A0A937FZ23"/>
<name>A0A937FZ23_9BACT</name>
<organism evidence="1 2">
    <name type="scientific">Fulvivirga marina</name>
    <dbReference type="NCBI Taxonomy" id="2494733"/>
    <lineage>
        <taxon>Bacteria</taxon>
        <taxon>Pseudomonadati</taxon>
        <taxon>Bacteroidota</taxon>
        <taxon>Cytophagia</taxon>
        <taxon>Cytophagales</taxon>
        <taxon>Fulvivirgaceae</taxon>
        <taxon>Fulvivirga</taxon>
    </lineage>
</organism>
<accession>A0A937FZ23</accession>
<dbReference type="Proteomes" id="UP000614216">
    <property type="component" value="Unassembled WGS sequence"/>
</dbReference>
<evidence type="ECO:0008006" key="3">
    <source>
        <dbReference type="Google" id="ProtNLM"/>
    </source>
</evidence>
<sequence>MRKLIMVLSLVFISTFLVGQSKEGLKKIESARIALITERLELTPEQAEKFWPLYREYSEKRKALRQEFVEARQSVDRKNMTEEESKMLLNKGLELKERQLNIDRTYAERLTRVISTQQLLQLRKAEDDFRRMLLERLERRRDQRDRINSRQERRDNDF</sequence>
<dbReference type="RefSeq" id="WP_202856530.1">
    <property type="nucleotide sequence ID" value="NZ_JAEUGD010000042.1"/>
</dbReference>
<keyword evidence="2" id="KW-1185">Reference proteome</keyword>
<evidence type="ECO:0000313" key="1">
    <source>
        <dbReference type="EMBL" id="MBL6447000.1"/>
    </source>
</evidence>
<comment type="caution">
    <text evidence="1">The sequence shown here is derived from an EMBL/GenBank/DDBJ whole genome shotgun (WGS) entry which is preliminary data.</text>
</comment>
<protein>
    <recommendedName>
        <fullName evidence="3">Sensor of ECF-type sigma factor</fullName>
    </recommendedName>
</protein>
<evidence type="ECO:0000313" key="2">
    <source>
        <dbReference type="Proteomes" id="UP000614216"/>
    </source>
</evidence>
<proteinExistence type="predicted"/>
<reference evidence="1" key="1">
    <citation type="submission" date="2021-01" db="EMBL/GenBank/DDBJ databases">
        <title>Fulvivirga kasyanovii gen. nov., sp nov., a novel member of the phylum Bacteroidetes isolated from seawater in a mussel farm.</title>
        <authorList>
            <person name="Zhao L.-H."/>
            <person name="Wang Z.-J."/>
        </authorList>
    </citation>
    <scope>NUCLEOTIDE SEQUENCE</scope>
    <source>
        <strain evidence="1">29W222</strain>
    </source>
</reference>
<dbReference type="EMBL" id="JAEUGD010000042">
    <property type="protein sequence ID" value="MBL6447000.1"/>
    <property type="molecule type" value="Genomic_DNA"/>
</dbReference>
<gene>
    <name evidence="1" type="ORF">JMN32_11815</name>
</gene>